<feature type="region of interest" description="Disordered" evidence="3">
    <location>
        <begin position="1920"/>
        <end position="1946"/>
    </location>
</feature>
<feature type="repeat" description="HEAT" evidence="2">
    <location>
        <begin position="1707"/>
        <end position="1742"/>
    </location>
</feature>
<feature type="compositionally biased region" description="Acidic residues" evidence="3">
    <location>
        <begin position="1928"/>
        <end position="1942"/>
    </location>
</feature>
<gene>
    <name evidence="5" type="ORF">GAYE_SCF27MG4678</name>
</gene>
<keyword evidence="1" id="KW-0677">Repeat</keyword>
<dbReference type="PANTHER" id="PTHR23346">
    <property type="entry name" value="TRANSLATIONAL ACTIVATOR GCN1-RELATED"/>
    <property type="match status" value="1"/>
</dbReference>
<comment type="caution">
    <text evidence="5">The sequence shown here is derived from an EMBL/GenBank/DDBJ whole genome shotgun (WGS) entry which is preliminary data.</text>
</comment>
<feature type="compositionally biased region" description="Polar residues" evidence="3">
    <location>
        <begin position="880"/>
        <end position="890"/>
    </location>
</feature>
<dbReference type="Gene3D" id="1.10.287.1490">
    <property type="match status" value="1"/>
</dbReference>
<evidence type="ECO:0000256" key="2">
    <source>
        <dbReference type="PROSITE-ProRule" id="PRU00103"/>
    </source>
</evidence>
<evidence type="ECO:0000259" key="4">
    <source>
        <dbReference type="SMART" id="SM01349"/>
    </source>
</evidence>
<dbReference type="PANTHER" id="PTHR23346:SF7">
    <property type="entry name" value="STALLED RIBOSOME SENSOR GCN1"/>
    <property type="match status" value="1"/>
</dbReference>
<dbReference type="EMBL" id="JANCYU010000043">
    <property type="protein sequence ID" value="KAK4526761.1"/>
    <property type="molecule type" value="Genomic_DNA"/>
</dbReference>
<feature type="region of interest" description="Disordered" evidence="3">
    <location>
        <begin position="871"/>
        <end position="890"/>
    </location>
</feature>
<organism evidence="5 6">
    <name type="scientific">Galdieria yellowstonensis</name>
    <dbReference type="NCBI Taxonomy" id="3028027"/>
    <lineage>
        <taxon>Eukaryota</taxon>
        <taxon>Rhodophyta</taxon>
        <taxon>Bangiophyceae</taxon>
        <taxon>Galdieriales</taxon>
        <taxon>Galdieriaceae</taxon>
        <taxon>Galdieria</taxon>
    </lineage>
</organism>
<dbReference type="GO" id="GO:0034198">
    <property type="term" value="P:cellular response to amino acid starvation"/>
    <property type="evidence" value="ECO:0007669"/>
    <property type="project" value="TreeGrafter"/>
</dbReference>
<dbReference type="SUPFAM" id="SSF48371">
    <property type="entry name" value="ARM repeat"/>
    <property type="match status" value="4"/>
</dbReference>
<dbReference type="Gene3D" id="1.25.10.10">
    <property type="entry name" value="Leucine-rich Repeat Variant"/>
    <property type="match status" value="5"/>
</dbReference>
<dbReference type="GO" id="GO:0019887">
    <property type="term" value="F:protein kinase regulator activity"/>
    <property type="evidence" value="ECO:0007669"/>
    <property type="project" value="TreeGrafter"/>
</dbReference>
<proteinExistence type="predicted"/>
<dbReference type="Pfam" id="PF24987">
    <property type="entry name" value="HEAT_EF3_N"/>
    <property type="match status" value="2"/>
</dbReference>
<feature type="domain" description="TOG" evidence="4">
    <location>
        <begin position="1943"/>
        <end position="2178"/>
    </location>
</feature>
<dbReference type="InterPro" id="IPR034085">
    <property type="entry name" value="TOG"/>
</dbReference>
<dbReference type="PROSITE" id="PS50077">
    <property type="entry name" value="HEAT_REPEAT"/>
    <property type="match status" value="1"/>
</dbReference>
<accession>A0AAV9IHU1</accession>
<feature type="domain" description="TOG" evidence="4">
    <location>
        <begin position="1412"/>
        <end position="1647"/>
    </location>
</feature>
<dbReference type="InterPro" id="IPR011989">
    <property type="entry name" value="ARM-like"/>
</dbReference>
<dbReference type="GO" id="GO:0006417">
    <property type="term" value="P:regulation of translation"/>
    <property type="evidence" value="ECO:0007669"/>
    <property type="project" value="TreeGrafter"/>
</dbReference>
<evidence type="ECO:0000256" key="1">
    <source>
        <dbReference type="ARBA" id="ARBA00022737"/>
    </source>
</evidence>
<dbReference type="Proteomes" id="UP001300502">
    <property type="component" value="Unassembled WGS sequence"/>
</dbReference>
<protein>
    <recommendedName>
        <fullName evidence="4">TOG domain-containing protein</fullName>
    </recommendedName>
</protein>
<evidence type="ECO:0000313" key="5">
    <source>
        <dbReference type="EMBL" id="KAK4526761.1"/>
    </source>
</evidence>
<dbReference type="InterPro" id="IPR016024">
    <property type="entry name" value="ARM-type_fold"/>
</dbReference>
<name>A0AAV9IHU1_9RHOD</name>
<evidence type="ECO:0000256" key="3">
    <source>
        <dbReference type="SAM" id="MobiDB-lite"/>
    </source>
</evidence>
<reference evidence="5 6" key="1">
    <citation type="submission" date="2022-07" db="EMBL/GenBank/DDBJ databases">
        <title>Genome-wide signatures of adaptation to extreme environments.</title>
        <authorList>
            <person name="Cho C.H."/>
            <person name="Yoon H.S."/>
        </authorList>
    </citation>
    <scope>NUCLEOTIDE SEQUENCE [LARGE SCALE GENOMIC DNA]</scope>
    <source>
        <strain evidence="5 6">108.79 E11</strain>
    </source>
</reference>
<dbReference type="SMART" id="SM01349">
    <property type="entry name" value="TOG"/>
    <property type="match status" value="2"/>
</dbReference>
<sequence length="2807" mass="318365">MEEHTLKAQLKELVVLSKEEKVQLYYSITNNLLSTCKQTALEQGCEKLEEEFQLVLDSCYRYLFVEWDKYSDDRIIRRFCGHLVILVVQETVRLSERCGLYPVKVWQALDKLFNKLGKKLVSVFHSQKSLETRELISIYWLSYRLFARFSKAKTLSPDILGLLNKTFFLLSFTRAVLRKLYLPAQVDRKLSVAFRRFHFSKLVPLDPRVAEGMWNCIKFLMACKELENTESLCLNKVGEWLPENASDRKFVALDAILLYNQSRTKEKDDEEETLLLCSYIVEIFCRFPTVFGFHVMKNLSPLMQACNENALSLRILPMLDTWITRDKETAMPQVLGLLSLWNATQREVLISHLWSKFYFPSIDSDKDAIRSSVVDMCQLYLQSCTQITTCLETIIDSLCKRWSSPQSFSNSRQSKCTILQCLQVVSYCEIPEMQQQESTSRIFSHLFEYLKDAKYGNPQVLTAIYNCLSSWLYRHKACADHAKSLLQWVIGTWDSKHKEDQAEWASLLEMLFYIYLSPQSKNWNSVPVDILQTLGVKLCERKKGVFSLKHDSLLCCLILMGTCLAIKEQTGEDNKRFLETAERWLSSCSAAKDWGNYSEELLDTLCELCRFALIDFDVSKHVSDWILHCLCRLILDPSTCHYAVIRRKSICILQQMIEASKDSNNPKEFHSILDRFFWVCMEYELNSHYKHIDGTFLYWYPSQSWETEGEREAVETLLVATHQNICDLVAKGTPVTSFFLLLSTQTARTRTSKWWNRLYRYFTASHLTKNLDAQRIAVEEWKNGLQHEQRSISHCCAQTLASYSLFLPFDVVHHWIWESLSYLCFSQLENISREGYEIFIDCLPILSQADEEILQLQKELESLQQQLSSLKAPTERKKSQVVSRNKQQAQADLDRQKSMMEKRVRELEERISHVQKAQKTAKILLRAEAGLHYIVGLHAHLSFTKEHLRKHISKVMDWIPILIQYGILRSLVLSAIVVCCKVCEDSIAKEAYRIANAFEECLWKHNELEWIDAFSSEQLSLEAFCIFYPLLERTLEEHPSERNLIRKILETLQKHLENNPSIAVYCASRKEFAKLLYRILEREDSNFSIASSCLGEWSERGFQQLDTGEDISPLLSGLLSGKSSVRGAFLDAIARLPILTLLAQDVNAVIPTQDALLCRFLWLSCHDPEEENALVAQHLFHLYHGKTSLELDVPEYVKWLSHSDQDIRAAAAQSIAHLYQNYSVEEYAQDAKTQWNKQKSQFLAHLFSLYVENLESKDKSSDSLWKTREGVARVLEAMGQRGVLETKELPVVFTFFIARGFGDVHDQVRARNISAAIALINSQGANCVSTLLSLVERQLSKDTAANQQSNDKEQLRAQDLVKEGLVVSLGTLAQHLNKDDPRIETSMEWLIKICLETPSEPVQVRVRDCLQSLAPMARSKSLENGTRLSKELVTNDSYGARRGAAYALTGIVKGIGLGSLSEMGILESLFCRLEQQKLDVKAKQGRLFLLEILSKSLKGIIDPYVMETLPFLLSCSGDSSAEVRETFLVTSKALMSSISGICVRIVLPQLLKGLQDRSWRVKVASCEMLGTMAYCAPRQLAECLPQIVPKLSDALIDSHPKVVETAEASLYRIASVTKNPEVRDLAPFIMEALRNPAMKTSAALDAMMATEFTHIVDAASISLLIPVLHRGLRERSTEVKKKAALILGSMCSQIASPKDMEPYLEFLLPSIFSVLLDPIPDARAAAARALGYFARGVGTANIGGLLQKLVEMVQNGKSSAERLGAAMGLAEVSTAANAEELEWIVTESMKPYKVYLELQEMNKKKSGITVSQREGTFLVMATLSLTLGNAFEKYIPVILPIVLEGFGDESDIVREAALHAGHHIVSVFSTCSFQMLIPLLVNGLKHNNWRMRQASVQLLGTLLFSILGYENTQKTQLMGSFGAKSNDNDGEEDVSAEEEEESSYLSEEQKTQALQERADNASFMTWQREKQQMEKLDKVLGYERRCKILTLLFISNRGDVNSNVRSRASAIWKALVANTPKNIRELLPLIIEELVEELSSNAQDLHERACDTLTDLVQRLGDRFLPELLPLLEKSFDSSSSVTRQSVSDGLLQIVQSCSKQLLLNNMKPLLKLTLWILKDGERNIRRNGAVIFAHLFRVTGDTSLQYIYPSLLQLVRDSTTQELGLNALEEVIEVGSSRVVQWIVANLIDSPYLAERGVGQVFACAIRHSQSSIPTLTVMKIADKLIQICEATEMLQDDKGDDHSKTECESSLLCIIEAMTHSSSYISTVAEKWRLILEKEPKKKAFVLYLMGLLGTVFFPSEDSQDTLFSSLLTTVTQHLDSRDDRILHCSVQALDRMLQMNSQERKKQLIRFLSVIRKALMPMTVRSLDKITHLRGISTPYSPAALMNVCLEGLNHGDVSIKKEAVTLIQLTVKYSDSKALSPIIVKVVGVLIRLSSDRHASSIKAAIMRSFYQVLQKGCMEVRVFVPQLQSVLLKSLSDSQNASTRHFAAKSLGLLVKTFSSIRWDALWSELFHLLDNDKLLEIRLAGLYAIRNVFDQGPNEKLASWDMVESNLLPYLYNSSEKQFIWSLSEVLGTWAQSIQVREPVWVLKLLASLLSTSSTTEDNILPLTAGLAISEIFKALAKTENSIELPNQSKAAPISSISELTKLMQCLVQSFQSGLQSQRVLCSRICVLYLDFLFHLQVQKGYDIQEHETKCWQMITKLQKDTSEQVRSEVIATVRWIKNKSLLEGMVPWVVETMKTSTSSNEQYAAEQTLRKLYQKGTLLTLSLGEGENSWITSNMARLQLAVGESSSEEEFEFGED</sequence>
<evidence type="ECO:0000313" key="6">
    <source>
        <dbReference type="Proteomes" id="UP001300502"/>
    </source>
</evidence>
<dbReference type="Pfam" id="PF24984">
    <property type="entry name" value="HEAT_EF3_GNC1"/>
    <property type="match status" value="1"/>
</dbReference>
<keyword evidence="6" id="KW-1185">Reference proteome</keyword>
<dbReference type="InterPro" id="IPR021133">
    <property type="entry name" value="HEAT_type_2"/>
</dbReference>
<dbReference type="GO" id="GO:0005829">
    <property type="term" value="C:cytosol"/>
    <property type="evidence" value="ECO:0007669"/>
    <property type="project" value="TreeGrafter"/>
</dbReference>